<sequence>MTHFLFSTFGLNDQENKNQARMDIRNPLSILIIVKCYVYLFGTMYPILRFNEIN</sequence>
<evidence type="ECO:0000313" key="3">
    <source>
        <dbReference type="Proteomes" id="UP000215914"/>
    </source>
</evidence>
<evidence type="ECO:0000256" key="1">
    <source>
        <dbReference type="SAM" id="Phobius"/>
    </source>
</evidence>
<dbReference type="AlphaFoldDB" id="A0A251VQL5"/>
<keyword evidence="1" id="KW-0812">Transmembrane</keyword>
<keyword evidence="3" id="KW-1185">Reference proteome</keyword>
<reference evidence="3" key="1">
    <citation type="journal article" date="2017" name="Nature">
        <title>The sunflower genome provides insights into oil metabolism, flowering and Asterid evolution.</title>
        <authorList>
            <person name="Badouin H."/>
            <person name="Gouzy J."/>
            <person name="Grassa C.J."/>
            <person name="Murat F."/>
            <person name="Staton S.E."/>
            <person name="Cottret L."/>
            <person name="Lelandais-Briere C."/>
            <person name="Owens G.L."/>
            <person name="Carrere S."/>
            <person name="Mayjonade B."/>
            <person name="Legrand L."/>
            <person name="Gill N."/>
            <person name="Kane N.C."/>
            <person name="Bowers J.E."/>
            <person name="Hubner S."/>
            <person name="Bellec A."/>
            <person name="Berard A."/>
            <person name="Berges H."/>
            <person name="Blanchet N."/>
            <person name="Boniface M.C."/>
            <person name="Brunel D."/>
            <person name="Catrice O."/>
            <person name="Chaidir N."/>
            <person name="Claudel C."/>
            <person name="Donnadieu C."/>
            <person name="Faraut T."/>
            <person name="Fievet G."/>
            <person name="Helmstetter N."/>
            <person name="King M."/>
            <person name="Knapp S.J."/>
            <person name="Lai Z."/>
            <person name="Le Paslier M.C."/>
            <person name="Lippi Y."/>
            <person name="Lorenzon L."/>
            <person name="Mandel J.R."/>
            <person name="Marage G."/>
            <person name="Marchand G."/>
            <person name="Marquand E."/>
            <person name="Bret-Mestries E."/>
            <person name="Morien E."/>
            <person name="Nambeesan S."/>
            <person name="Nguyen T."/>
            <person name="Pegot-Espagnet P."/>
            <person name="Pouilly N."/>
            <person name="Raftis F."/>
            <person name="Sallet E."/>
            <person name="Schiex T."/>
            <person name="Thomas J."/>
            <person name="Vandecasteele C."/>
            <person name="Vares D."/>
            <person name="Vear F."/>
            <person name="Vautrin S."/>
            <person name="Crespi M."/>
            <person name="Mangin B."/>
            <person name="Burke J.M."/>
            <person name="Salse J."/>
            <person name="Munos S."/>
            <person name="Vincourt P."/>
            <person name="Rieseberg L.H."/>
            <person name="Langlade N.B."/>
        </authorList>
    </citation>
    <scope>NUCLEOTIDE SEQUENCE [LARGE SCALE GENOMIC DNA]</scope>
    <source>
        <strain evidence="3">cv. SF193</strain>
    </source>
</reference>
<dbReference type="EMBL" id="CM007890">
    <property type="protein sequence ID" value="OTG37659.1"/>
    <property type="molecule type" value="Genomic_DNA"/>
</dbReference>
<proteinExistence type="predicted"/>
<keyword evidence="1" id="KW-0472">Membrane</keyword>
<accession>A0A251VQL5</accession>
<protein>
    <submittedName>
        <fullName evidence="2">Uncharacterized protein</fullName>
    </submittedName>
</protein>
<name>A0A251VQL5_HELAN</name>
<gene>
    <name evidence="2" type="ORF">HannXRQ_Chr01g0021221</name>
</gene>
<feature type="transmembrane region" description="Helical" evidence="1">
    <location>
        <begin position="28"/>
        <end position="48"/>
    </location>
</feature>
<keyword evidence="1" id="KW-1133">Transmembrane helix</keyword>
<organism evidence="2 3">
    <name type="scientific">Helianthus annuus</name>
    <name type="common">Common sunflower</name>
    <dbReference type="NCBI Taxonomy" id="4232"/>
    <lineage>
        <taxon>Eukaryota</taxon>
        <taxon>Viridiplantae</taxon>
        <taxon>Streptophyta</taxon>
        <taxon>Embryophyta</taxon>
        <taxon>Tracheophyta</taxon>
        <taxon>Spermatophyta</taxon>
        <taxon>Magnoliopsida</taxon>
        <taxon>eudicotyledons</taxon>
        <taxon>Gunneridae</taxon>
        <taxon>Pentapetalae</taxon>
        <taxon>asterids</taxon>
        <taxon>campanulids</taxon>
        <taxon>Asterales</taxon>
        <taxon>Asteraceae</taxon>
        <taxon>Asteroideae</taxon>
        <taxon>Heliantheae alliance</taxon>
        <taxon>Heliantheae</taxon>
        <taxon>Helianthus</taxon>
    </lineage>
</organism>
<evidence type="ECO:0000313" key="2">
    <source>
        <dbReference type="EMBL" id="OTG37659.1"/>
    </source>
</evidence>
<dbReference type="InParanoid" id="A0A251VQL5"/>
<dbReference type="Proteomes" id="UP000215914">
    <property type="component" value="Chromosome 1"/>
</dbReference>